<dbReference type="AlphaFoldDB" id="A0AAD7F2A4"/>
<evidence type="ECO:0000313" key="5">
    <source>
        <dbReference type="Proteomes" id="UP001218218"/>
    </source>
</evidence>
<gene>
    <name evidence="4" type="ORF">DFH08DRAFT_800512</name>
</gene>
<sequence>MQHIHAAFKRVQREAHNAAAGLVNVGEIVRVFVPEPRDERARRCWRLSGYDRSVIHRGNRCTNHQGQGTVVGRNFQLVSSSLASESNIAMAVFTGLPRELILHIAAFLTRETVFDSGMTLVVYKLRQPELVPDHPSVNALCRTCTSFYLTLNETLYKLCATDQSLAKHALLFAVEHELGDTLDKLVAAGISLDAHYDLNHKRASLLHVAAHMGVRSAVVKLLEMYGAEMMAKVHARRDRWTALDYAAHNGHMDVVGILAPIPLPCGVLKDVSEESNSDEPETQAEYLSHSLLQSARAGNLEISQYLISEGAQINFINDYFSGTTPLSSAAAADNPGLVQLLLASGADPNLSATCGRVPIFAATSLDVVHALVDAGANIHAEDNRSRTVLVLVRDIEWLRFFLEHGADPNHQDFLGETPLHCACRRSQKAYVELLLQFGAAASVEFKANGRNPVNIAMRRGTPEVVKILEPFVQDPEFKREIAKWLKDGEDIG</sequence>
<dbReference type="Pfam" id="PF12796">
    <property type="entry name" value="Ank_2"/>
    <property type="match status" value="3"/>
</dbReference>
<proteinExistence type="predicted"/>
<dbReference type="SMART" id="SM00248">
    <property type="entry name" value="ANK"/>
    <property type="match status" value="8"/>
</dbReference>
<dbReference type="PROSITE" id="PS50297">
    <property type="entry name" value="ANK_REP_REGION"/>
    <property type="match status" value="2"/>
</dbReference>
<dbReference type="Gene3D" id="1.25.40.20">
    <property type="entry name" value="Ankyrin repeat-containing domain"/>
    <property type="match status" value="3"/>
</dbReference>
<feature type="repeat" description="ANK" evidence="3">
    <location>
        <begin position="414"/>
        <end position="446"/>
    </location>
</feature>
<protein>
    <submittedName>
        <fullName evidence="4">Ankyrin repeat-containing domain protein</fullName>
    </submittedName>
</protein>
<organism evidence="4 5">
    <name type="scientific">Mycena albidolilacea</name>
    <dbReference type="NCBI Taxonomy" id="1033008"/>
    <lineage>
        <taxon>Eukaryota</taxon>
        <taxon>Fungi</taxon>
        <taxon>Dikarya</taxon>
        <taxon>Basidiomycota</taxon>
        <taxon>Agaricomycotina</taxon>
        <taxon>Agaricomycetes</taxon>
        <taxon>Agaricomycetidae</taxon>
        <taxon>Agaricales</taxon>
        <taxon>Marasmiineae</taxon>
        <taxon>Mycenaceae</taxon>
        <taxon>Mycena</taxon>
    </lineage>
</organism>
<keyword evidence="1" id="KW-0677">Repeat</keyword>
<keyword evidence="2 3" id="KW-0040">ANK repeat</keyword>
<dbReference type="InterPro" id="IPR036770">
    <property type="entry name" value="Ankyrin_rpt-contain_sf"/>
</dbReference>
<keyword evidence="5" id="KW-1185">Reference proteome</keyword>
<comment type="caution">
    <text evidence="4">The sequence shown here is derived from an EMBL/GenBank/DDBJ whole genome shotgun (WGS) entry which is preliminary data.</text>
</comment>
<accession>A0AAD7F2A4</accession>
<evidence type="ECO:0000256" key="1">
    <source>
        <dbReference type="ARBA" id="ARBA00022737"/>
    </source>
</evidence>
<feature type="repeat" description="ANK" evidence="3">
    <location>
        <begin position="321"/>
        <end position="353"/>
    </location>
</feature>
<dbReference type="PANTHER" id="PTHR24198">
    <property type="entry name" value="ANKYRIN REPEAT AND PROTEIN KINASE DOMAIN-CONTAINING PROTEIN"/>
    <property type="match status" value="1"/>
</dbReference>
<dbReference type="PRINTS" id="PR01415">
    <property type="entry name" value="ANKYRIN"/>
</dbReference>
<name>A0AAD7F2A4_9AGAR</name>
<evidence type="ECO:0000256" key="3">
    <source>
        <dbReference type="PROSITE-ProRule" id="PRU00023"/>
    </source>
</evidence>
<dbReference type="InterPro" id="IPR002110">
    <property type="entry name" value="Ankyrin_rpt"/>
</dbReference>
<evidence type="ECO:0000256" key="2">
    <source>
        <dbReference type="ARBA" id="ARBA00023043"/>
    </source>
</evidence>
<evidence type="ECO:0000313" key="4">
    <source>
        <dbReference type="EMBL" id="KAJ7361134.1"/>
    </source>
</evidence>
<dbReference type="SUPFAM" id="SSF48403">
    <property type="entry name" value="Ankyrin repeat"/>
    <property type="match status" value="1"/>
</dbReference>
<dbReference type="EMBL" id="JARIHO010000005">
    <property type="protein sequence ID" value="KAJ7361134.1"/>
    <property type="molecule type" value="Genomic_DNA"/>
</dbReference>
<dbReference type="PROSITE" id="PS50088">
    <property type="entry name" value="ANK_REPEAT"/>
    <property type="match status" value="2"/>
</dbReference>
<dbReference type="Proteomes" id="UP001218218">
    <property type="component" value="Unassembled WGS sequence"/>
</dbReference>
<reference evidence="4" key="1">
    <citation type="submission" date="2023-03" db="EMBL/GenBank/DDBJ databases">
        <title>Massive genome expansion in bonnet fungi (Mycena s.s.) driven by repeated elements and novel gene families across ecological guilds.</title>
        <authorList>
            <consortium name="Lawrence Berkeley National Laboratory"/>
            <person name="Harder C.B."/>
            <person name="Miyauchi S."/>
            <person name="Viragh M."/>
            <person name="Kuo A."/>
            <person name="Thoen E."/>
            <person name="Andreopoulos B."/>
            <person name="Lu D."/>
            <person name="Skrede I."/>
            <person name="Drula E."/>
            <person name="Henrissat B."/>
            <person name="Morin E."/>
            <person name="Kohler A."/>
            <person name="Barry K."/>
            <person name="LaButti K."/>
            <person name="Morin E."/>
            <person name="Salamov A."/>
            <person name="Lipzen A."/>
            <person name="Mereny Z."/>
            <person name="Hegedus B."/>
            <person name="Baldrian P."/>
            <person name="Stursova M."/>
            <person name="Weitz H."/>
            <person name="Taylor A."/>
            <person name="Grigoriev I.V."/>
            <person name="Nagy L.G."/>
            <person name="Martin F."/>
            <person name="Kauserud H."/>
        </authorList>
    </citation>
    <scope>NUCLEOTIDE SEQUENCE</scope>
    <source>
        <strain evidence="4">CBHHK002</strain>
    </source>
</reference>
<dbReference type="PANTHER" id="PTHR24198:SF165">
    <property type="entry name" value="ANKYRIN REPEAT-CONTAINING PROTEIN-RELATED"/>
    <property type="match status" value="1"/>
</dbReference>